<dbReference type="PANTHER" id="PTHR30344">
    <property type="entry name" value="6-PHOSPHOGLUCONOLACTONASE-RELATED"/>
    <property type="match status" value="1"/>
</dbReference>
<evidence type="ECO:0000256" key="1">
    <source>
        <dbReference type="ARBA" id="ARBA00005564"/>
    </source>
</evidence>
<dbReference type="EMBL" id="JBDZYD010000018">
    <property type="protein sequence ID" value="MEQ0565084.1"/>
    <property type="molecule type" value="Genomic_DNA"/>
</dbReference>
<keyword evidence="4" id="KW-1185">Reference proteome</keyword>
<dbReference type="RefSeq" id="WP_348956170.1">
    <property type="nucleotide sequence ID" value="NZ_JBDZYD010000018.1"/>
</dbReference>
<dbReference type="GO" id="GO:0016787">
    <property type="term" value="F:hydrolase activity"/>
    <property type="evidence" value="ECO:0007669"/>
    <property type="project" value="UniProtKB-KW"/>
</dbReference>
<keyword evidence="3" id="KW-0378">Hydrolase</keyword>
<dbReference type="InterPro" id="IPR006311">
    <property type="entry name" value="TAT_signal"/>
</dbReference>
<proteinExistence type="inferred from homology"/>
<name>A0ABV0LRZ8_9PSEU</name>
<feature type="signal peptide" evidence="2">
    <location>
        <begin position="1"/>
        <end position="26"/>
    </location>
</feature>
<dbReference type="InterPro" id="IPR015943">
    <property type="entry name" value="WD40/YVTN_repeat-like_dom_sf"/>
</dbReference>
<dbReference type="InterPro" id="IPR050282">
    <property type="entry name" value="Cycloisomerase_2"/>
</dbReference>
<evidence type="ECO:0000313" key="4">
    <source>
        <dbReference type="Proteomes" id="UP001440984"/>
    </source>
</evidence>
<dbReference type="Gene3D" id="2.130.10.10">
    <property type="entry name" value="YVTN repeat-like/Quinoprotein amine dehydrogenase"/>
    <property type="match status" value="1"/>
</dbReference>
<feature type="chain" id="PRO_5047143052" evidence="2">
    <location>
        <begin position="27"/>
        <end position="373"/>
    </location>
</feature>
<dbReference type="PROSITE" id="PS51318">
    <property type="entry name" value="TAT"/>
    <property type="match status" value="1"/>
</dbReference>
<comment type="caution">
    <text evidence="3">The sequence shown here is derived from an EMBL/GenBank/DDBJ whole genome shotgun (WGS) entry which is preliminary data.</text>
</comment>
<sequence>MTGLSRRTFLGAAAGAGAATVLGTHAATAATTPKGCLAGATAYIGSYTSGASGHGLDVAGRTGAALNFVRTVPGITDASWFDRSADGRTLYVTNEGSPAGYVSALNIADATKPKLLNRISSKGDAPTHLCVHSDGRHVLAANYNSGSVVVLPILGGGRLGAATDLVTHHGADRDAHAHQVVNDPTGRWVLAVDLGADSVYVYGFDAGKLSLHQQLKLPTGAGPRHLAFDRTGKLAYILGELRAEVTVASWDAASGKLKALSVVPAVPAGSTGEQYPGEIVVSKDGKLVHATVRGPNTLATFAVSGDSLKLVSTVATGGNWPRHVTLDPAENWFYVSNQRSGTVTWLPRDPATGLPGAPAGSLAIGSVNSVYFA</sequence>
<gene>
    <name evidence="3" type="ORF">ABJI51_38920</name>
</gene>
<dbReference type="EC" id="3.1.1.-" evidence="3"/>
<dbReference type="PANTHER" id="PTHR30344:SF1">
    <property type="entry name" value="6-PHOSPHOGLUCONOLACTONASE"/>
    <property type="match status" value="1"/>
</dbReference>
<dbReference type="InterPro" id="IPR019405">
    <property type="entry name" value="Lactonase_7-beta_prop"/>
</dbReference>
<comment type="similarity">
    <text evidence="1">Belongs to the cycloisomerase 2 family.</text>
</comment>
<dbReference type="Proteomes" id="UP001440984">
    <property type="component" value="Unassembled WGS sequence"/>
</dbReference>
<protein>
    <submittedName>
        <fullName evidence="3">Lactonase family protein</fullName>
        <ecNumber evidence="3">3.1.1.-</ecNumber>
    </submittedName>
</protein>
<evidence type="ECO:0000256" key="2">
    <source>
        <dbReference type="SAM" id="SignalP"/>
    </source>
</evidence>
<dbReference type="Pfam" id="PF10282">
    <property type="entry name" value="Lactonase"/>
    <property type="match status" value="1"/>
</dbReference>
<accession>A0ABV0LRZ8</accession>
<keyword evidence="2" id="KW-0732">Signal</keyword>
<reference evidence="3 4" key="1">
    <citation type="submission" date="2024-05" db="EMBL/GenBank/DDBJ databases">
        <authorList>
            <person name="Zhao H."/>
            <person name="Xu Y."/>
            <person name="Lin S."/>
            <person name="Spain J.C."/>
            <person name="Zhou N.-Y."/>
        </authorList>
    </citation>
    <scope>NUCLEOTIDE SEQUENCE [LARGE SCALE GENOMIC DNA]</scope>
    <source>
        <strain evidence="3 4">NEAU-NG30</strain>
    </source>
</reference>
<dbReference type="SUPFAM" id="SSF51004">
    <property type="entry name" value="C-terminal (heme d1) domain of cytochrome cd1-nitrite reductase"/>
    <property type="match status" value="1"/>
</dbReference>
<evidence type="ECO:0000313" key="3">
    <source>
        <dbReference type="EMBL" id="MEQ0565084.1"/>
    </source>
</evidence>
<organism evidence="3 4">
    <name type="scientific">Amycolatopsis melonis</name>
    <dbReference type="NCBI Taxonomy" id="3156488"/>
    <lineage>
        <taxon>Bacteria</taxon>
        <taxon>Bacillati</taxon>
        <taxon>Actinomycetota</taxon>
        <taxon>Actinomycetes</taxon>
        <taxon>Pseudonocardiales</taxon>
        <taxon>Pseudonocardiaceae</taxon>
        <taxon>Amycolatopsis</taxon>
    </lineage>
</organism>
<dbReference type="InterPro" id="IPR011048">
    <property type="entry name" value="Haem_d1_sf"/>
</dbReference>